<feature type="binding site" evidence="8">
    <location>
        <position position="86"/>
    </location>
    <ligand>
        <name>Zn(2+)</name>
        <dbReference type="ChEBI" id="CHEBI:29105"/>
        <note>catalytic</note>
    </ligand>
</feature>
<sequence length="152" mass="16872">MFDDEHWMAEAIRQARLAEQIGEVPIGAVVVRDDLVIGAGYNVRETTHDPTAHAEMIAIRQASEALGAWRLLGCTLYVTLEPCPMCAGAILQSRVERVVYGTGDPKAGCVGTLMDLLQDGRFNHVSEWRSGVLQDECSALLTDFFRRLRVRK</sequence>
<evidence type="ECO:0000313" key="11">
    <source>
        <dbReference type="Proteomes" id="UP000564644"/>
    </source>
</evidence>
<dbReference type="CDD" id="cd01285">
    <property type="entry name" value="nucleoside_deaminase"/>
    <property type="match status" value="1"/>
</dbReference>
<comment type="caution">
    <text evidence="10">The sequence shown here is derived from an EMBL/GenBank/DDBJ whole genome shotgun (WGS) entry which is preliminary data.</text>
</comment>
<dbReference type="EMBL" id="JACJVO010000031">
    <property type="protein sequence ID" value="MBB6733939.1"/>
    <property type="molecule type" value="Genomic_DNA"/>
</dbReference>
<evidence type="ECO:0000256" key="7">
    <source>
        <dbReference type="ARBA" id="ARBA00048045"/>
    </source>
</evidence>
<comment type="function">
    <text evidence="8">Catalyzes the deamination of adenosine to inosine at the wobble position 34 of tRNA(Arg2).</text>
</comment>
<evidence type="ECO:0000256" key="8">
    <source>
        <dbReference type="HAMAP-Rule" id="MF_00972"/>
    </source>
</evidence>
<evidence type="ECO:0000256" key="4">
    <source>
        <dbReference type="ARBA" id="ARBA00022723"/>
    </source>
</evidence>
<evidence type="ECO:0000313" key="10">
    <source>
        <dbReference type="EMBL" id="MBB6733939.1"/>
    </source>
</evidence>
<proteinExistence type="inferred from homology"/>
<keyword evidence="4 8" id="KW-0479">Metal-binding</keyword>
<gene>
    <name evidence="8 10" type="primary">tadA</name>
    <name evidence="10" type="ORF">H7C18_23725</name>
</gene>
<dbReference type="Gene3D" id="3.40.140.10">
    <property type="entry name" value="Cytidine Deaminase, domain 2"/>
    <property type="match status" value="1"/>
</dbReference>
<dbReference type="GO" id="GO:0052717">
    <property type="term" value="F:tRNA-specific adenosine-34 deaminase activity"/>
    <property type="evidence" value="ECO:0007669"/>
    <property type="project" value="UniProtKB-UniRule"/>
</dbReference>
<dbReference type="InterPro" id="IPR002125">
    <property type="entry name" value="CMP_dCMP_dom"/>
</dbReference>
<dbReference type="PROSITE" id="PS00903">
    <property type="entry name" value="CYT_DCMP_DEAMINASES_1"/>
    <property type="match status" value="1"/>
</dbReference>
<feature type="binding site" evidence="8">
    <location>
        <position position="53"/>
    </location>
    <ligand>
        <name>Zn(2+)</name>
        <dbReference type="ChEBI" id="CHEBI:29105"/>
        <note>catalytic</note>
    </ligand>
</feature>
<keyword evidence="11" id="KW-1185">Reference proteome</keyword>
<evidence type="ECO:0000256" key="6">
    <source>
        <dbReference type="ARBA" id="ARBA00022833"/>
    </source>
</evidence>
<dbReference type="InterPro" id="IPR028883">
    <property type="entry name" value="tRNA_aden_deaminase"/>
</dbReference>
<comment type="catalytic activity">
    <reaction evidence="7 8">
        <text>adenosine(34) in tRNA + H2O + H(+) = inosine(34) in tRNA + NH4(+)</text>
        <dbReference type="Rhea" id="RHEA:43168"/>
        <dbReference type="Rhea" id="RHEA-COMP:10373"/>
        <dbReference type="Rhea" id="RHEA-COMP:10374"/>
        <dbReference type="ChEBI" id="CHEBI:15377"/>
        <dbReference type="ChEBI" id="CHEBI:15378"/>
        <dbReference type="ChEBI" id="CHEBI:28938"/>
        <dbReference type="ChEBI" id="CHEBI:74411"/>
        <dbReference type="ChEBI" id="CHEBI:82852"/>
        <dbReference type="EC" id="3.5.4.33"/>
    </reaction>
</comment>
<dbReference type="PROSITE" id="PS51747">
    <property type="entry name" value="CYT_DCMP_DEAMINASES_2"/>
    <property type="match status" value="1"/>
</dbReference>
<keyword evidence="5 8" id="KW-0378">Hydrolase</keyword>
<protein>
    <recommendedName>
        <fullName evidence="8">tRNA-specific adenosine deaminase</fullName>
        <ecNumber evidence="8">3.5.4.33</ecNumber>
    </recommendedName>
</protein>
<dbReference type="EC" id="3.5.4.33" evidence="8"/>
<dbReference type="GO" id="GO:0008270">
    <property type="term" value="F:zinc ion binding"/>
    <property type="evidence" value="ECO:0007669"/>
    <property type="project" value="UniProtKB-UniRule"/>
</dbReference>
<dbReference type="NCBIfam" id="NF008113">
    <property type="entry name" value="PRK10860.1"/>
    <property type="match status" value="1"/>
</dbReference>
<evidence type="ECO:0000256" key="2">
    <source>
        <dbReference type="ARBA" id="ARBA00011738"/>
    </source>
</evidence>
<comment type="similarity">
    <text evidence="1">Belongs to the cytidine and deoxycytidylate deaminase family. ADAT2 subfamily.</text>
</comment>
<reference evidence="10 11" key="1">
    <citation type="submission" date="2020-08" db="EMBL/GenBank/DDBJ databases">
        <title>Cohnella phylogeny.</title>
        <authorList>
            <person name="Dunlap C."/>
        </authorList>
    </citation>
    <scope>NUCLEOTIDE SEQUENCE [LARGE SCALE GENOMIC DNA]</scope>
    <source>
        <strain evidence="10 11">CBP 2801</strain>
    </source>
</reference>
<evidence type="ECO:0000256" key="1">
    <source>
        <dbReference type="ARBA" id="ARBA00010669"/>
    </source>
</evidence>
<feature type="domain" description="CMP/dCMP-type deaminase" evidence="9">
    <location>
        <begin position="2"/>
        <end position="136"/>
    </location>
</feature>
<dbReference type="FunFam" id="3.40.140.10:FF:000005">
    <property type="entry name" value="tRNA-specific adenosine deaminase"/>
    <property type="match status" value="1"/>
</dbReference>
<evidence type="ECO:0000256" key="3">
    <source>
        <dbReference type="ARBA" id="ARBA00022694"/>
    </source>
</evidence>
<dbReference type="HAMAP" id="MF_00972">
    <property type="entry name" value="tRNA_aden_deaminase"/>
    <property type="match status" value="1"/>
</dbReference>
<comment type="cofactor">
    <cofactor evidence="8">
        <name>Zn(2+)</name>
        <dbReference type="ChEBI" id="CHEBI:29105"/>
    </cofactor>
    <text evidence="8">Binds 1 zinc ion per subunit.</text>
</comment>
<keyword evidence="6 8" id="KW-0862">Zinc</keyword>
<dbReference type="GO" id="GO:0002100">
    <property type="term" value="P:tRNA wobble adenosine to inosine editing"/>
    <property type="evidence" value="ECO:0007669"/>
    <property type="project" value="UniProtKB-UniRule"/>
</dbReference>
<dbReference type="InterPro" id="IPR016192">
    <property type="entry name" value="APOBEC/CMP_deaminase_Zn-bd"/>
</dbReference>
<dbReference type="PANTHER" id="PTHR11079:SF202">
    <property type="entry name" value="TRNA-SPECIFIC ADENOSINE DEAMINASE"/>
    <property type="match status" value="1"/>
</dbReference>
<name>A0A7X0SPZ5_9BACL</name>
<comment type="subunit">
    <text evidence="2 8">Homodimer.</text>
</comment>
<feature type="active site" description="Proton donor" evidence="8">
    <location>
        <position position="55"/>
    </location>
</feature>
<dbReference type="AlphaFoldDB" id="A0A7X0SPZ5"/>
<dbReference type="InterPro" id="IPR058535">
    <property type="entry name" value="MafB19-deam"/>
</dbReference>
<dbReference type="InterPro" id="IPR016193">
    <property type="entry name" value="Cytidine_deaminase-like"/>
</dbReference>
<organism evidence="10 11">
    <name type="scientific">Cohnella zeiphila</name>
    <dbReference type="NCBI Taxonomy" id="2761120"/>
    <lineage>
        <taxon>Bacteria</taxon>
        <taxon>Bacillati</taxon>
        <taxon>Bacillota</taxon>
        <taxon>Bacilli</taxon>
        <taxon>Bacillales</taxon>
        <taxon>Paenibacillaceae</taxon>
        <taxon>Cohnella</taxon>
    </lineage>
</organism>
<evidence type="ECO:0000256" key="5">
    <source>
        <dbReference type="ARBA" id="ARBA00022801"/>
    </source>
</evidence>
<evidence type="ECO:0000259" key="9">
    <source>
        <dbReference type="PROSITE" id="PS51747"/>
    </source>
</evidence>
<dbReference type="PANTHER" id="PTHR11079">
    <property type="entry name" value="CYTOSINE DEAMINASE FAMILY MEMBER"/>
    <property type="match status" value="1"/>
</dbReference>
<dbReference type="Proteomes" id="UP000564644">
    <property type="component" value="Unassembled WGS sequence"/>
</dbReference>
<feature type="binding site" evidence="8">
    <location>
        <position position="83"/>
    </location>
    <ligand>
        <name>Zn(2+)</name>
        <dbReference type="ChEBI" id="CHEBI:29105"/>
        <note>catalytic</note>
    </ligand>
</feature>
<keyword evidence="3 8" id="KW-0819">tRNA processing</keyword>
<dbReference type="SUPFAM" id="SSF53927">
    <property type="entry name" value="Cytidine deaminase-like"/>
    <property type="match status" value="1"/>
</dbReference>
<accession>A0A7X0SPZ5</accession>
<dbReference type="Pfam" id="PF14437">
    <property type="entry name" value="MafB19-deam"/>
    <property type="match status" value="1"/>
</dbReference>